<name>A0A974I0K9_XENLA</name>
<reference evidence="2" key="1">
    <citation type="journal article" date="2016" name="Nature">
        <title>Genome evolution in the allotetraploid frog Xenopus laevis.</title>
        <authorList>
            <person name="Session A.M."/>
            <person name="Uno Y."/>
            <person name="Kwon T."/>
            <person name="Chapman J.A."/>
            <person name="Toyoda A."/>
            <person name="Takahashi S."/>
            <person name="Fukui A."/>
            <person name="Hikosaka A."/>
            <person name="Suzuki A."/>
            <person name="Kondo M."/>
            <person name="van Heeringen S.J."/>
            <person name="Quigley I."/>
            <person name="Heinz S."/>
            <person name="Ogino H."/>
            <person name="Ochi H."/>
            <person name="Hellsten U."/>
            <person name="Lyons J.B."/>
            <person name="Simakov O."/>
            <person name="Putnam N."/>
            <person name="Stites J."/>
            <person name="Kuroki Y."/>
            <person name="Tanaka T."/>
            <person name="Michiue T."/>
            <person name="Watanabe M."/>
            <person name="Bogdanovic O."/>
            <person name="Lister R."/>
            <person name="Georgiou G."/>
            <person name="Paranjpe S.S."/>
            <person name="van Kruijsbergen I."/>
            <person name="Shu S."/>
            <person name="Carlson J."/>
            <person name="Kinoshita T."/>
            <person name="Ohta Y."/>
            <person name="Mawaribuchi S."/>
            <person name="Jenkins J."/>
            <person name="Grimwood J."/>
            <person name="Schmutz J."/>
            <person name="Mitros T."/>
            <person name="Mozaffari S.V."/>
            <person name="Suzuki Y."/>
            <person name="Haramoto Y."/>
            <person name="Yamamoto T.S."/>
            <person name="Takagi C."/>
            <person name="Heald R."/>
            <person name="Miller K."/>
            <person name="Haudenschild C."/>
            <person name="Kitzman J."/>
            <person name="Nakayama T."/>
            <person name="Izutsu Y."/>
            <person name="Robert J."/>
            <person name="Fortriede J."/>
            <person name="Burns K."/>
            <person name="Lotay V."/>
            <person name="Karimi K."/>
            <person name="Yasuoka Y."/>
            <person name="Dichmann D.S."/>
            <person name="Flajnik M.F."/>
            <person name="Houston D.W."/>
            <person name="Shendure J."/>
            <person name="DuPasquier L."/>
            <person name="Vize P.D."/>
            <person name="Zorn A.M."/>
            <person name="Ito M."/>
            <person name="Marcotte E.M."/>
            <person name="Wallingford J.B."/>
            <person name="Ito Y."/>
            <person name="Asashima M."/>
            <person name="Ueno N."/>
            <person name="Matsuda Y."/>
            <person name="Veenstra G.J."/>
            <person name="Fujiyama A."/>
            <person name="Harland R.M."/>
            <person name="Taira M."/>
            <person name="Rokhsar D.S."/>
        </authorList>
    </citation>
    <scope>NUCLEOTIDE SEQUENCE [LARGE SCALE GENOMIC DNA]</scope>
    <source>
        <strain evidence="2">J</strain>
    </source>
</reference>
<organism evidence="1 2">
    <name type="scientific">Xenopus laevis</name>
    <name type="common">African clawed frog</name>
    <dbReference type="NCBI Taxonomy" id="8355"/>
    <lineage>
        <taxon>Eukaryota</taxon>
        <taxon>Metazoa</taxon>
        <taxon>Chordata</taxon>
        <taxon>Craniata</taxon>
        <taxon>Vertebrata</taxon>
        <taxon>Euteleostomi</taxon>
        <taxon>Amphibia</taxon>
        <taxon>Batrachia</taxon>
        <taxon>Anura</taxon>
        <taxon>Pipoidea</taxon>
        <taxon>Pipidae</taxon>
        <taxon>Xenopodinae</taxon>
        <taxon>Xenopus</taxon>
        <taxon>Xenopus</taxon>
    </lineage>
</organism>
<accession>A0A974I0K9</accession>
<evidence type="ECO:0000313" key="1">
    <source>
        <dbReference type="EMBL" id="OCT97053.1"/>
    </source>
</evidence>
<gene>
    <name evidence="1" type="ORF">XELAEV_18009275mg</name>
</gene>
<dbReference type="Proteomes" id="UP000694892">
    <property type="component" value="Chromosome 1S"/>
</dbReference>
<sequence>MPGPILILSPDLLLVGIGGFKCYFDLCPCSSGAKLKKHAMHHFSQHAIVVAVVVIRCKSLCPFNKIQGFALDSV</sequence>
<proteinExistence type="predicted"/>
<dbReference type="EMBL" id="CM004467">
    <property type="protein sequence ID" value="OCT97053.1"/>
    <property type="molecule type" value="Genomic_DNA"/>
</dbReference>
<protein>
    <submittedName>
        <fullName evidence="1">Uncharacterized protein</fullName>
    </submittedName>
</protein>
<dbReference type="AlphaFoldDB" id="A0A974I0K9"/>
<evidence type="ECO:0000313" key="2">
    <source>
        <dbReference type="Proteomes" id="UP000694892"/>
    </source>
</evidence>